<dbReference type="Gramene" id="TVU26951">
    <property type="protein sequence ID" value="TVU26951"/>
    <property type="gene ID" value="EJB05_29528"/>
</dbReference>
<dbReference type="EMBL" id="RWGY01000013">
    <property type="protein sequence ID" value="TVU26951.1"/>
    <property type="molecule type" value="Genomic_DNA"/>
</dbReference>
<proteinExistence type="predicted"/>
<feature type="non-terminal residue" evidence="1">
    <location>
        <position position="1"/>
    </location>
</feature>
<comment type="caution">
    <text evidence="1">The sequence shown here is derived from an EMBL/GenBank/DDBJ whole genome shotgun (WGS) entry which is preliminary data.</text>
</comment>
<dbReference type="AlphaFoldDB" id="A0A5J9UUI9"/>
<name>A0A5J9UUI9_9POAL</name>
<evidence type="ECO:0000313" key="2">
    <source>
        <dbReference type="Proteomes" id="UP000324897"/>
    </source>
</evidence>
<evidence type="ECO:0000313" key="1">
    <source>
        <dbReference type="EMBL" id="TVU26951.1"/>
    </source>
</evidence>
<protein>
    <submittedName>
        <fullName evidence="1">Uncharacterized protein</fullName>
    </submittedName>
</protein>
<dbReference type="Proteomes" id="UP000324897">
    <property type="component" value="Chromosome 2"/>
</dbReference>
<accession>A0A5J9UUI9</accession>
<gene>
    <name evidence="1" type="ORF">EJB05_29528</name>
</gene>
<sequence length="162" mass="17836">GDPPPHAFPSTSLPSLLPPAPRFAPLPDILDPLLSLHRTDNSTGKPAPPRSFPCRALRSGDLHFGSLQFALSTVISDGSAPSSRRRGGLRRAYRRRGRGGHPAVAIFSFARQYVLADFFQFFVLRRSCLLTKGSSSRRGFRGVLELKGVQRSHLRHNLVTLL</sequence>
<reference evidence="1 2" key="1">
    <citation type="journal article" date="2019" name="Sci. Rep.">
        <title>A high-quality genome of Eragrostis curvula grass provides insights into Poaceae evolution and supports new strategies to enhance forage quality.</title>
        <authorList>
            <person name="Carballo J."/>
            <person name="Santos B.A.C.M."/>
            <person name="Zappacosta D."/>
            <person name="Garbus I."/>
            <person name="Selva J.P."/>
            <person name="Gallo C.A."/>
            <person name="Diaz A."/>
            <person name="Albertini E."/>
            <person name="Caccamo M."/>
            <person name="Echenique V."/>
        </authorList>
    </citation>
    <scope>NUCLEOTIDE SEQUENCE [LARGE SCALE GENOMIC DNA]</scope>
    <source>
        <strain evidence="2">cv. Victoria</strain>
        <tissue evidence="1">Leaf</tissue>
    </source>
</reference>
<organism evidence="1 2">
    <name type="scientific">Eragrostis curvula</name>
    <name type="common">weeping love grass</name>
    <dbReference type="NCBI Taxonomy" id="38414"/>
    <lineage>
        <taxon>Eukaryota</taxon>
        <taxon>Viridiplantae</taxon>
        <taxon>Streptophyta</taxon>
        <taxon>Embryophyta</taxon>
        <taxon>Tracheophyta</taxon>
        <taxon>Spermatophyta</taxon>
        <taxon>Magnoliopsida</taxon>
        <taxon>Liliopsida</taxon>
        <taxon>Poales</taxon>
        <taxon>Poaceae</taxon>
        <taxon>PACMAD clade</taxon>
        <taxon>Chloridoideae</taxon>
        <taxon>Eragrostideae</taxon>
        <taxon>Eragrostidinae</taxon>
        <taxon>Eragrostis</taxon>
    </lineage>
</organism>
<keyword evidence="2" id="KW-1185">Reference proteome</keyword>